<organism evidence="1 2">
    <name type="scientific">Pelomonas aquatica</name>
    <dbReference type="NCBI Taxonomy" id="431058"/>
    <lineage>
        <taxon>Bacteria</taxon>
        <taxon>Pseudomonadati</taxon>
        <taxon>Pseudomonadota</taxon>
        <taxon>Betaproteobacteria</taxon>
        <taxon>Burkholderiales</taxon>
        <taxon>Sphaerotilaceae</taxon>
        <taxon>Roseateles</taxon>
    </lineage>
</organism>
<dbReference type="NCBIfam" id="TIGR02595">
    <property type="entry name" value="PEP_CTERM"/>
    <property type="match status" value="1"/>
</dbReference>
<reference evidence="1 2" key="1">
    <citation type="submission" date="2023-07" db="EMBL/GenBank/DDBJ databases">
        <title>Sorghum-associated microbial communities from plants grown in Nebraska, USA.</title>
        <authorList>
            <person name="Schachtman D."/>
        </authorList>
    </citation>
    <scope>NUCLEOTIDE SEQUENCE [LARGE SCALE GENOMIC DNA]</scope>
    <source>
        <strain evidence="1 2">BE310</strain>
    </source>
</reference>
<keyword evidence="2" id="KW-1185">Reference proteome</keyword>
<evidence type="ECO:0000313" key="1">
    <source>
        <dbReference type="EMBL" id="MDR7295367.1"/>
    </source>
</evidence>
<dbReference type="InterPro" id="IPR013424">
    <property type="entry name" value="Ice-binding_C"/>
</dbReference>
<accession>A0ABU1Z422</accession>
<dbReference type="EMBL" id="JAVDXQ010000001">
    <property type="protein sequence ID" value="MDR7295367.1"/>
    <property type="molecule type" value="Genomic_DNA"/>
</dbReference>
<evidence type="ECO:0008006" key="3">
    <source>
        <dbReference type="Google" id="ProtNLM"/>
    </source>
</evidence>
<comment type="caution">
    <text evidence="1">The sequence shown here is derived from an EMBL/GenBank/DDBJ whole genome shotgun (WGS) entry which is preliminary data.</text>
</comment>
<name>A0ABU1Z422_9BURK</name>
<evidence type="ECO:0000313" key="2">
    <source>
        <dbReference type="Proteomes" id="UP001180536"/>
    </source>
</evidence>
<gene>
    <name evidence="1" type="ORF">J2X16_000688</name>
</gene>
<dbReference type="Proteomes" id="UP001180536">
    <property type="component" value="Unassembled WGS sequence"/>
</dbReference>
<dbReference type="RefSeq" id="WP_310341661.1">
    <property type="nucleotide sequence ID" value="NZ_JAVDXQ010000001.1"/>
</dbReference>
<proteinExistence type="predicted"/>
<protein>
    <recommendedName>
        <fullName evidence="3">PEP-CTERM protein-sorting domain-containing protein</fullName>
    </recommendedName>
</protein>
<sequence>MASSQPAQAIAYFDEITFYLTSGTFSPGDSVSTTFTFGAKPGVDLSAFEFELSWDNALATPFASGPGSVAAWAAALATKGSVSVDYSGAQLIKGQWTADPLGGVGSLISTDYSNPVKAVFSFEASPTLNIPFVVRIELTNIKNAAGELMDTGSGFYNFGTLSPVPEPGIWLSMAGGLAAIAALRRPRRSSGNVAQRLG</sequence>